<dbReference type="PROSITE" id="PS50294">
    <property type="entry name" value="WD_REPEATS_REGION"/>
    <property type="match status" value="2"/>
</dbReference>
<feature type="region of interest" description="Disordered" evidence="10">
    <location>
        <begin position="20"/>
        <end position="62"/>
    </location>
</feature>
<dbReference type="Pfam" id="PF00400">
    <property type="entry name" value="WD40"/>
    <property type="match status" value="3"/>
</dbReference>
<reference evidence="13" key="2">
    <citation type="submission" date="2025-08" db="UniProtKB">
        <authorList>
            <consortium name="RefSeq"/>
        </authorList>
    </citation>
    <scope>IDENTIFICATION</scope>
    <source>
        <tissue evidence="13">Young leaves</tissue>
    </source>
</reference>
<keyword evidence="6" id="KW-0175">Coiled coil</keyword>
<dbReference type="InterPro" id="IPR020472">
    <property type="entry name" value="WD40_PAC1"/>
</dbReference>
<dbReference type="SUPFAM" id="SSF50978">
    <property type="entry name" value="WD40 repeat-like"/>
    <property type="match status" value="1"/>
</dbReference>
<dbReference type="KEGG" id="aprc:113854501"/>
<dbReference type="GO" id="GO:0042802">
    <property type="term" value="F:identical protein binding"/>
    <property type="evidence" value="ECO:0007669"/>
    <property type="project" value="UniProtKB-ARBA"/>
</dbReference>
<evidence type="ECO:0000256" key="3">
    <source>
        <dbReference type="ARBA" id="ARBA00022679"/>
    </source>
</evidence>
<feature type="repeat" description="WD" evidence="9">
    <location>
        <begin position="683"/>
        <end position="718"/>
    </location>
</feature>
<comment type="subcellular location">
    <subcellularLocation>
        <location evidence="1">Nucleus</location>
    </subcellularLocation>
</comment>
<dbReference type="InterPro" id="IPR015943">
    <property type="entry name" value="WD40/YVTN_repeat-like_dom_sf"/>
</dbReference>
<sequence>MCCCAWPTCNSKWIKMDGSSGSALQNSDNSRALNSSGVSGRNQRLHCPERNPFSGEASQDSGFKKERDRVLLAQGDQLKNLGGFSGFCEDEIEVDPFFCSVEWGDLSLRQWLDKPERSVDAFKCLHIFRQIVEIVSVAHSQGVVVHNVRPSCFVMSSFNLISFIESASCSDTGSDSLGDGLNSQGVEMKTPTSLCPHDMNQQSVGSEDFTPIKTSTTTALSDSSCMLSSAVYAARASLIEETEENKMKDRRKDEEVEGKKHSFPMKQILLMEMSWYTSPEEVAGAYSSCASDVYRLGVLLFELFCPLTSREEKSRTMSSLRHRVLPPQILLKWPKEASFCLWLLHPDPSSRPTLGELLESEFLNEQRDDLEEREAAIELTQRIEDHELLLEFLLLLQQRKQEVADKLQHTISFLCSDIEEVTKQQTRFKEIADTELGNDDRTASSFPSKTVVDSEDSASLGTRKRVKLGVHINKNIEECDDYIGDNQKTKENFLSKSSRLMKNFKKLESAYFLTRCRPAYSSGKPTSRHPPANDRRGSVVMTERSCINDLTSKEQSREGASAWINPFLEGLCKYLSFSKLKVKADLKQGDLLHSSNLVCSLSFDRDGEFFATAGVNKKIKVFECDAIINEDRDIHYPVVEMASRSKLSSICWNTYIKSQIASSNFEGVVQLWDVTRSQVLSEMREHERRVWSIDFSSADPTMLASGSDDGSVKLWSINQAIPFLHLGVSVGTIKTKANVCCVQFPLDSARFLAFGSADHRIYYYDLRNLKMPLCTLVGHNKTVSYIKFVDTVNLASASTDNTLKLWDLSACASRVIDSPIQSFMGHMNVKNFVGLSVSDGYIATGSETNEVFIYHKAFPMPALSFKFQNTDPLSGHEVDDAAQFVSSVCWRGQSSTLLAANSTGNVKILEMV</sequence>
<evidence type="ECO:0000256" key="2">
    <source>
        <dbReference type="ARBA" id="ARBA00022574"/>
    </source>
</evidence>
<dbReference type="SMART" id="SM00220">
    <property type="entry name" value="S_TKc"/>
    <property type="match status" value="1"/>
</dbReference>
<dbReference type="RefSeq" id="XP_027341312.1">
    <property type="nucleotide sequence ID" value="XM_027485511.1"/>
</dbReference>
<dbReference type="GO" id="GO:0005634">
    <property type="term" value="C:nucleus"/>
    <property type="evidence" value="ECO:0007669"/>
    <property type="project" value="UniProtKB-SubCell"/>
</dbReference>
<dbReference type="GO" id="GO:0009640">
    <property type="term" value="P:photomorphogenesis"/>
    <property type="evidence" value="ECO:0007669"/>
    <property type="project" value="InterPro"/>
</dbReference>
<evidence type="ECO:0000259" key="11">
    <source>
        <dbReference type="PROSITE" id="PS50011"/>
    </source>
</evidence>
<dbReference type="OrthoDB" id="273771at2759"/>
<dbReference type="PANTHER" id="PTHR44218">
    <property type="entry name" value="PROTEIN SPA1-RELATED 2"/>
    <property type="match status" value="1"/>
</dbReference>
<dbReference type="Proteomes" id="UP000694853">
    <property type="component" value="Unplaced"/>
</dbReference>
<dbReference type="FunFam" id="2.130.10.10:FF:000090">
    <property type="entry name" value="E3 ubiquitin-protein ligase RFWD2 isoform X1"/>
    <property type="match status" value="1"/>
</dbReference>
<keyword evidence="8" id="KW-0607">Phytochrome signaling pathway</keyword>
<keyword evidence="4" id="KW-0677">Repeat</keyword>
<keyword evidence="3" id="KW-0808">Transferase</keyword>
<keyword evidence="5" id="KW-0833">Ubl conjugation pathway</keyword>
<name>A0A8B8KC10_ABRPR</name>
<dbReference type="InterPro" id="IPR036322">
    <property type="entry name" value="WD40_repeat_dom_sf"/>
</dbReference>
<evidence type="ECO:0000256" key="1">
    <source>
        <dbReference type="ARBA" id="ARBA00004123"/>
    </source>
</evidence>
<evidence type="ECO:0000256" key="8">
    <source>
        <dbReference type="ARBA" id="ARBA00084091"/>
    </source>
</evidence>
<dbReference type="Gene3D" id="1.10.510.10">
    <property type="entry name" value="Transferase(Phosphotransferase) domain 1"/>
    <property type="match status" value="1"/>
</dbReference>
<evidence type="ECO:0000256" key="9">
    <source>
        <dbReference type="PROSITE-ProRule" id="PRU00221"/>
    </source>
</evidence>
<evidence type="ECO:0000256" key="6">
    <source>
        <dbReference type="ARBA" id="ARBA00023054"/>
    </source>
</evidence>
<dbReference type="InterPro" id="IPR000719">
    <property type="entry name" value="Prot_kinase_dom"/>
</dbReference>
<dbReference type="InterPro" id="IPR019775">
    <property type="entry name" value="WD40_repeat_CS"/>
</dbReference>
<dbReference type="InterPro" id="IPR001680">
    <property type="entry name" value="WD40_rpt"/>
</dbReference>
<proteinExistence type="predicted"/>
<dbReference type="GO" id="GO:0005524">
    <property type="term" value="F:ATP binding"/>
    <property type="evidence" value="ECO:0007669"/>
    <property type="project" value="InterPro"/>
</dbReference>
<dbReference type="PANTHER" id="PTHR44218:SF1">
    <property type="entry name" value="PROTEIN SPA1-RELATED 3"/>
    <property type="match status" value="1"/>
</dbReference>
<dbReference type="InterPro" id="IPR011009">
    <property type="entry name" value="Kinase-like_dom_sf"/>
</dbReference>
<feature type="domain" description="Protein kinase" evidence="11">
    <location>
        <begin position="9"/>
        <end position="363"/>
    </location>
</feature>
<dbReference type="SMART" id="SM00320">
    <property type="entry name" value="WD40"/>
    <property type="match status" value="7"/>
</dbReference>
<dbReference type="Gene3D" id="2.130.10.10">
    <property type="entry name" value="YVTN repeat-like/Quinoprotein amine dehydrogenase"/>
    <property type="match status" value="1"/>
</dbReference>
<dbReference type="SUPFAM" id="SSF56112">
    <property type="entry name" value="Protein kinase-like (PK-like)"/>
    <property type="match status" value="1"/>
</dbReference>
<organism evidence="12 13">
    <name type="scientific">Abrus precatorius</name>
    <name type="common">Indian licorice</name>
    <name type="synonym">Glycine abrus</name>
    <dbReference type="NCBI Taxonomy" id="3816"/>
    <lineage>
        <taxon>Eukaryota</taxon>
        <taxon>Viridiplantae</taxon>
        <taxon>Streptophyta</taxon>
        <taxon>Embryophyta</taxon>
        <taxon>Tracheophyta</taxon>
        <taxon>Spermatophyta</taxon>
        <taxon>Magnoliopsida</taxon>
        <taxon>eudicotyledons</taxon>
        <taxon>Gunneridae</taxon>
        <taxon>Pentapetalae</taxon>
        <taxon>rosids</taxon>
        <taxon>fabids</taxon>
        <taxon>Fabales</taxon>
        <taxon>Fabaceae</taxon>
        <taxon>Papilionoideae</taxon>
        <taxon>50 kb inversion clade</taxon>
        <taxon>NPAAA clade</taxon>
        <taxon>indigoferoid/millettioid clade</taxon>
        <taxon>Abreae</taxon>
        <taxon>Abrus</taxon>
    </lineage>
</organism>
<feature type="repeat" description="WD" evidence="9">
    <location>
        <begin position="776"/>
        <end position="809"/>
    </location>
</feature>
<reference evidence="12" key="1">
    <citation type="journal article" date="2019" name="Toxins">
        <title>Detection of Abrin-Like and Prepropulchellin-Like Toxin Genes and Transcripts Using Whole Genome Sequencing and Full-Length Transcript Sequencing of Abrus precatorius.</title>
        <authorList>
            <person name="Hovde B.T."/>
            <person name="Daligault H.E."/>
            <person name="Hanschen E.R."/>
            <person name="Kunde Y.A."/>
            <person name="Johnson M.B."/>
            <person name="Starkenburg S.R."/>
            <person name="Johnson S.L."/>
        </authorList>
    </citation>
    <scope>NUCLEOTIDE SEQUENCE [LARGE SCALE GENOMIC DNA]</scope>
</reference>
<keyword evidence="7" id="KW-0539">Nucleus</keyword>
<evidence type="ECO:0000256" key="4">
    <source>
        <dbReference type="ARBA" id="ARBA00022737"/>
    </source>
</evidence>
<dbReference type="GO" id="GO:0004672">
    <property type="term" value="F:protein kinase activity"/>
    <property type="evidence" value="ECO:0007669"/>
    <property type="project" value="InterPro"/>
</dbReference>
<evidence type="ECO:0000256" key="10">
    <source>
        <dbReference type="SAM" id="MobiDB-lite"/>
    </source>
</evidence>
<dbReference type="PROSITE" id="PS50082">
    <property type="entry name" value="WD_REPEATS_2"/>
    <property type="match status" value="2"/>
</dbReference>
<protein>
    <submittedName>
        <fullName evidence="13">Protein SPA1-RELATED 3-like isoform X1</fullName>
    </submittedName>
</protein>
<evidence type="ECO:0000313" key="12">
    <source>
        <dbReference type="Proteomes" id="UP000694853"/>
    </source>
</evidence>
<dbReference type="GeneID" id="113854501"/>
<dbReference type="PRINTS" id="PR00320">
    <property type="entry name" value="GPROTEINBRPT"/>
</dbReference>
<evidence type="ECO:0000313" key="13">
    <source>
        <dbReference type="RefSeq" id="XP_027341312.1"/>
    </source>
</evidence>
<keyword evidence="2 9" id="KW-0853">WD repeat</keyword>
<feature type="compositionally biased region" description="Polar residues" evidence="10">
    <location>
        <begin position="20"/>
        <end position="42"/>
    </location>
</feature>
<evidence type="ECO:0000256" key="5">
    <source>
        <dbReference type="ARBA" id="ARBA00022786"/>
    </source>
</evidence>
<dbReference type="GO" id="GO:0009585">
    <property type="term" value="P:red, far-red light phototransduction"/>
    <property type="evidence" value="ECO:0007669"/>
    <property type="project" value="UniProtKB-KW"/>
</dbReference>
<dbReference type="PROSITE" id="PS50011">
    <property type="entry name" value="PROTEIN_KINASE_DOM"/>
    <property type="match status" value="1"/>
</dbReference>
<dbReference type="InterPro" id="IPR044630">
    <property type="entry name" value="SPA1/2/3/4"/>
</dbReference>
<gene>
    <name evidence="13" type="primary">LOC113854501</name>
</gene>
<dbReference type="PROSITE" id="PS00678">
    <property type="entry name" value="WD_REPEATS_1"/>
    <property type="match status" value="1"/>
</dbReference>
<accession>A0A8B8KC10</accession>
<evidence type="ECO:0000256" key="7">
    <source>
        <dbReference type="ARBA" id="ARBA00023242"/>
    </source>
</evidence>
<dbReference type="AlphaFoldDB" id="A0A8B8KC10"/>
<keyword evidence="12" id="KW-1185">Reference proteome</keyword>